<keyword evidence="2" id="KW-1185">Reference proteome</keyword>
<dbReference type="InterPro" id="IPR015867">
    <property type="entry name" value="N-reg_PII/ATP_PRibTrfase_C"/>
</dbReference>
<gene>
    <name evidence="1" type="ORF">ABC977_02565</name>
</gene>
<dbReference type="SUPFAM" id="SSF54913">
    <property type="entry name" value="GlnB-like"/>
    <property type="match status" value="1"/>
</dbReference>
<name>A0ABV4BA46_9GAMM</name>
<accession>A0ABV4BA46</accession>
<evidence type="ECO:0000313" key="1">
    <source>
        <dbReference type="EMBL" id="MEY6431286.1"/>
    </source>
</evidence>
<sequence length="100" mass="11434">MWTHKRKVLTIITESALERVLLEDIERLGAHGYTVSDVRGKGHRGVRTSAWDTNANIRVEVVCDAETAAAIASRLKDQYYENYAIIQYIADVEVLRPERF</sequence>
<evidence type="ECO:0000313" key="2">
    <source>
        <dbReference type="Proteomes" id="UP001564408"/>
    </source>
</evidence>
<reference evidence="1 2" key="1">
    <citation type="submission" date="2024-05" db="EMBL/GenBank/DDBJ databases">
        <title>Genome Sequence and Characterization of the New Strain Purple Sulfur Bacterium of Genus Thioalkalicoccus.</title>
        <authorList>
            <person name="Bryantseva I.A."/>
            <person name="Kyndt J.A."/>
            <person name="Imhoff J.F."/>
        </authorList>
    </citation>
    <scope>NUCLEOTIDE SEQUENCE [LARGE SCALE GENOMIC DNA]</scope>
    <source>
        <strain evidence="1 2">Um2</strain>
    </source>
</reference>
<protein>
    <submittedName>
        <fullName evidence="1">Transcriptional regulator</fullName>
    </submittedName>
</protein>
<dbReference type="InterPro" id="IPR002187">
    <property type="entry name" value="N-reg_PII"/>
</dbReference>
<organism evidence="1 2">
    <name type="scientific">Thioalkalicoccus limnaeus</name>
    <dbReference type="NCBI Taxonomy" id="120681"/>
    <lineage>
        <taxon>Bacteria</taxon>
        <taxon>Pseudomonadati</taxon>
        <taxon>Pseudomonadota</taxon>
        <taxon>Gammaproteobacteria</taxon>
        <taxon>Chromatiales</taxon>
        <taxon>Chromatiaceae</taxon>
        <taxon>Thioalkalicoccus</taxon>
    </lineage>
</organism>
<comment type="caution">
    <text evidence="1">The sequence shown here is derived from an EMBL/GenBank/DDBJ whole genome shotgun (WGS) entry which is preliminary data.</text>
</comment>
<dbReference type="InterPro" id="IPR011322">
    <property type="entry name" value="N-reg_PII-like_a/b"/>
</dbReference>
<proteinExistence type="predicted"/>
<dbReference type="RefSeq" id="WP_369665669.1">
    <property type="nucleotide sequence ID" value="NZ_JBDKXB010000002.1"/>
</dbReference>
<dbReference type="Proteomes" id="UP001564408">
    <property type="component" value="Unassembled WGS sequence"/>
</dbReference>
<dbReference type="Gene3D" id="3.30.70.120">
    <property type="match status" value="1"/>
</dbReference>
<dbReference type="Pfam" id="PF00543">
    <property type="entry name" value="P-II"/>
    <property type="match status" value="1"/>
</dbReference>
<dbReference type="EMBL" id="JBDKXB010000002">
    <property type="protein sequence ID" value="MEY6431286.1"/>
    <property type="molecule type" value="Genomic_DNA"/>
</dbReference>